<dbReference type="EMBL" id="CP011387">
    <property type="protein sequence ID" value="ANE43985.1"/>
    <property type="molecule type" value="Genomic_DNA"/>
</dbReference>
<dbReference type="OrthoDB" id="9800940at2"/>
<dbReference type="STRING" id="1182568.SU48_09585"/>
<reference evidence="2 3" key="1">
    <citation type="submission" date="2015-01" db="EMBL/GenBank/DDBJ databases">
        <title>Deinococcus puniceus/DY1/ whole genome sequencing.</title>
        <authorList>
            <person name="Kim M.K."/>
            <person name="Srinivasan S."/>
            <person name="Lee J.-J."/>
        </authorList>
    </citation>
    <scope>NUCLEOTIDE SEQUENCE [LARGE SCALE GENOMIC DNA]</scope>
    <source>
        <strain evidence="2 3">DY1</strain>
    </source>
</reference>
<keyword evidence="3" id="KW-1185">Reference proteome</keyword>
<organism evidence="2 3">
    <name type="scientific">Deinococcus puniceus</name>
    <dbReference type="NCBI Taxonomy" id="1182568"/>
    <lineage>
        <taxon>Bacteria</taxon>
        <taxon>Thermotogati</taxon>
        <taxon>Deinococcota</taxon>
        <taxon>Deinococci</taxon>
        <taxon>Deinococcales</taxon>
        <taxon>Deinococcaceae</taxon>
        <taxon>Deinococcus</taxon>
    </lineage>
</organism>
<protein>
    <submittedName>
        <fullName evidence="2">Ribonuclease Z</fullName>
    </submittedName>
</protein>
<dbReference type="PATRIC" id="fig|1182568.3.peg.1996"/>
<dbReference type="NCBIfam" id="NF002558">
    <property type="entry name" value="PRK02126.1"/>
    <property type="match status" value="1"/>
</dbReference>
<dbReference type="InterPro" id="IPR036866">
    <property type="entry name" value="RibonucZ/Hydroxyglut_hydro"/>
</dbReference>
<dbReference type="AlphaFoldDB" id="A0A172TAC7"/>
<dbReference type="GO" id="GO:0042781">
    <property type="term" value="F:3'-tRNA processing endoribonuclease activity"/>
    <property type="evidence" value="ECO:0007669"/>
    <property type="project" value="TreeGrafter"/>
</dbReference>
<dbReference type="SUPFAM" id="SSF56281">
    <property type="entry name" value="Metallo-hydrolase/oxidoreductase"/>
    <property type="match status" value="1"/>
</dbReference>
<dbReference type="InterPro" id="IPR001279">
    <property type="entry name" value="Metallo-B-lactamas"/>
</dbReference>
<accession>A0A172TAC7</accession>
<dbReference type="KEGG" id="dpu:SU48_09585"/>
<dbReference type="RefSeq" id="WP_064015059.1">
    <property type="nucleotide sequence ID" value="NZ_CP011387.1"/>
</dbReference>
<sequence length="339" mass="37057">MLKVDVLGRPAEDNALWATLDAGQGQTRLLLDCGAGTLDAVPFSQLQAVDAVLFSHLHMDHVGGFDTLFRAIFDRPAAATAGNQVWGPPGTARILSHRFRGYWWNHAPELSGVWHVHDVHHNHIHSYRFEANEAFEVAHDEGQQAHDGLILNTPQFSVEALPLHHHGVSLGYVVREAGRVTVNTGKLAELGLKPGAWLAQLKAGAEGMLDVNGVPHDAAALKAQLLEQTPGQSFAYLTDFVLTPAEQERLAPKLAGVQTLYLEAQYLPEDAPLAERHQHTTVEQGAALAAAVGVEQLVLLHLSRRYRPERWPEFLAAARAIFPATDFPAGWLRDAAEES</sequence>
<evidence type="ECO:0000313" key="3">
    <source>
        <dbReference type="Proteomes" id="UP000077363"/>
    </source>
</evidence>
<feature type="domain" description="Metallo-beta-lactamase" evidence="1">
    <location>
        <begin position="229"/>
        <end position="301"/>
    </location>
</feature>
<dbReference type="Proteomes" id="UP000077363">
    <property type="component" value="Chromosome"/>
</dbReference>
<name>A0A172TAC7_9DEIO</name>
<gene>
    <name evidence="2" type="ORF">SU48_09585</name>
</gene>
<dbReference type="Gene3D" id="3.60.15.10">
    <property type="entry name" value="Ribonuclease Z/Hydroxyacylglutathione hydrolase-like"/>
    <property type="match status" value="1"/>
</dbReference>
<evidence type="ECO:0000259" key="1">
    <source>
        <dbReference type="Pfam" id="PF12706"/>
    </source>
</evidence>
<feature type="domain" description="Metallo-beta-lactamase" evidence="1">
    <location>
        <begin position="27"/>
        <end position="181"/>
    </location>
</feature>
<dbReference type="PANTHER" id="PTHR46018:SF2">
    <property type="entry name" value="ZINC PHOSPHODIESTERASE ELAC PROTEIN 1"/>
    <property type="match status" value="1"/>
</dbReference>
<evidence type="ECO:0000313" key="2">
    <source>
        <dbReference type="EMBL" id="ANE43985.1"/>
    </source>
</evidence>
<dbReference type="PANTHER" id="PTHR46018">
    <property type="entry name" value="ZINC PHOSPHODIESTERASE ELAC PROTEIN 1"/>
    <property type="match status" value="1"/>
</dbReference>
<dbReference type="Pfam" id="PF12706">
    <property type="entry name" value="Lactamase_B_2"/>
    <property type="match status" value="2"/>
</dbReference>
<proteinExistence type="predicted"/>